<organism evidence="13 14">
    <name type="scientific">Astrephomene gubernaculifera</name>
    <dbReference type="NCBI Taxonomy" id="47775"/>
    <lineage>
        <taxon>Eukaryota</taxon>
        <taxon>Viridiplantae</taxon>
        <taxon>Chlorophyta</taxon>
        <taxon>core chlorophytes</taxon>
        <taxon>Chlorophyceae</taxon>
        <taxon>CS clade</taxon>
        <taxon>Chlamydomonadales</taxon>
        <taxon>Astrephomenaceae</taxon>
        <taxon>Astrephomene</taxon>
    </lineage>
</organism>
<dbReference type="Proteomes" id="UP001054857">
    <property type="component" value="Unassembled WGS sequence"/>
</dbReference>
<feature type="region of interest" description="Disordered" evidence="11">
    <location>
        <begin position="266"/>
        <end position="311"/>
    </location>
</feature>
<evidence type="ECO:0000313" key="14">
    <source>
        <dbReference type="Proteomes" id="UP001054857"/>
    </source>
</evidence>
<evidence type="ECO:0000256" key="2">
    <source>
        <dbReference type="ARBA" id="ARBA00022527"/>
    </source>
</evidence>
<feature type="non-terminal residue" evidence="13">
    <location>
        <position position="1"/>
    </location>
</feature>
<dbReference type="GO" id="GO:0005737">
    <property type="term" value="C:cytoplasm"/>
    <property type="evidence" value="ECO:0007669"/>
    <property type="project" value="TreeGrafter"/>
</dbReference>
<evidence type="ECO:0000313" key="13">
    <source>
        <dbReference type="EMBL" id="GFR45294.1"/>
    </source>
</evidence>
<dbReference type="SMART" id="SM00220">
    <property type="entry name" value="S_TKc"/>
    <property type="match status" value="1"/>
</dbReference>
<dbReference type="PROSITE" id="PS50011">
    <property type="entry name" value="PROTEIN_KINASE_DOM"/>
    <property type="match status" value="1"/>
</dbReference>
<feature type="compositionally biased region" description="Low complexity" evidence="11">
    <location>
        <begin position="271"/>
        <end position="300"/>
    </location>
</feature>
<evidence type="ECO:0000256" key="9">
    <source>
        <dbReference type="PROSITE-ProRule" id="PRU10141"/>
    </source>
</evidence>
<dbReference type="PANTHER" id="PTHR45998:SF2">
    <property type="entry name" value="SERINE_THREONINE-PROTEIN KINASE 16"/>
    <property type="match status" value="1"/>
</dbReference>
<evidence type="ECO:0000256" key="6">
    <source>
        <dbReference type="ARBA" id="ARBA00022840"/>
    </source>
</evidence>
<protein>
    <recommendedName>
        <fullName evidence="1">non-specific serine/threonine protein kinase</fullName>
        <ecNumber evidence="1">2.7.11.1</ecNumber>
    </recommendedName>
</protein>
<accession>A0AAD3DQE4</accession>
<dbReference type="GO" id="GO:0005524">
    <property type="term" value="F:ATP binding"/>
    <property type="evidence" value="ECO:0007669"/>
    <property type="project" value="UniProtKB-UniRule"/>
</dbReference>
<dbReference type="EMBL" id="BMAR01000009">
    <property type="protein sequence ID" value="GFR45294.1"/>
    <property type="molecule type" value="Genomic_DNA"/>
</dbReference>
<comment type="caution">
    <text evidence="13">The sequence shown here is derived from an EMBL/GenBank/DDBJ whole genome shotgun (WGS) entry which is preliminary data.</text>
</comment>
<dbReference type="InterPro" id="IPR000719">
    <property type="entry name" value="Prot_kinase_dom"/>
</dbReference>
<dbReference type="SUPFAM" id="SSF56112">
    <property type="entry name" value="Protein kinase-like (PK-like)"/>
    <property type="match status" value="1"/>
</dbReference>
<evidence type="ECO:0000256" key="8">
    <source>
        <dbReference type="ARBA" id="ARBA00048679"/>
    </source>
</evidence>
<keyword evidence="2 10" id="KW-0723">Serine/threonine-protein kinase</keyword>
<feature type="domain" description="Protein kinase" evidence="12">
    <location>
        <begin position="48"/>
        <end position="355"/>
    </location>
</feature>
<dbReference type="AlphaFoldDB" id="A0AAD3DQE4"/>
<keyword evidence="6 9" id="KW-0067">ATP-binding</keyword>
<dbReference type="Gene3D" id="1.10.510.10">
    <property type="entry name" value="Transferase(Phosphotransferase) domain 1"/>
    <property type="match status" value="1"/>
</dbReference>
<name>A0AAD3DQE4_9CHLO</name>
<evidence type="ECO:0000256" key="4">
    <source>
        <dbReference type="ARBA" id="ARBA00022741"/>
    </source>
</evidence>
<evidence type="ECO:0000256" key="7">
    <source>
        <dbReference type="ARBA" id="ARBA00047899"/>
    </source>
</evidence>
<feature type="compositionally biased region" description="Gly residues" evidence="11">
    <location>
        <begin position="131"/>
        <end position="140"/>
    </location>
</feature>
<keyword evidence="4 9" id="KW-0547">Nucleotide-binding</keyword>
<comment type="catalytic activity">
    <reaction evidence="8">
        <text>L-seryl-[protein] + ATP = O-phospho-L-seryl-[protein] + ADP + H(+)</text>
        <dbReference type="Rhea" id="RHEA:17989"/>
        <dbReference type="Rhea" id="RHEA-COMP:9863"/>
        <dbReference type="Rhea" id="RHEA-COMP:11604"/>
        <dbReference type="ChEBI" id="CHEBI:15378"/>
        <dbReference type="ChEBI" id="CHEBI:29999"/>
        <dbReference type="ChEBI" id="CHEBI:30616"/>
        <dbReference type="ChEBI" id="CHEBI:83421"/>
        <dbReference type="ChEBI" id="CHEBI:456216"/>
        <dbReference type="EC" id="2.7.11.1"/>
    </reaction>
</comment>
<comment type="similarity">
    <text evidence="10">Belongs to the protein kinase superfamily.</text>
</comment>
<proteinExistence type="inferred from homology"/>
<evidence type="ECO:0000256" key="1">
    <source>
        <dbReference type="ARBA" id="ARBA00012513"/>
    </source>
</evidence>
<dbReference type="InterPro" id="IPR011009">
    <property type="entry name" value="Kinase-like_dom_sf"/>
</dbReference>
<dbReference type="PROSITE" id="PS00107">
    <property type="entry name" value="PROTEIN_KINASE_ATP"/>
    <property type="match status" value="1"/>
</dbReference>
<evidence type="ECO:0000256" key="11">
    <source>
        <dbReference type="SAM" id="MobiDB-lite"/>
    </source>
</evidence>
<dbReference type="PROSITE" id="PS00108">
    <property type="entry name" value="PROTEIN_KINASE_ST"/>
    <property type="match status" value="1"/>
</dbReference>
<keyword evidence="14" id="KW-1185">Reference proteome</keyword>
<dbReference type="GO" id="GO:0004674">
    <property type="term" value="F:protein serine/threonine kinase activity"/>
    <property type="evidence" value="ECO:0007669"/>
    <property type="project" value="UniProtKB-KW"/>
</dbReference>
<evidence type="ECO:0000259" key="12">
    <source>
        <dbReference type="PROSITE" id="PS50011"/>
    </source>
</evidence>
<comment type="catalytic activity">
    <reaction evidence="7">
        <text>L-threonyl-[protein] + ATP = O-phospho-L-threonyl-[protein] + ADP + H(+)</text>
        <dbReference type="Rhea" id="RHEA:46608"/>
        <dbReference type="Rhea" id="RHEA-COMP:11060"/>
        <dbReference type="Rhea" id="RHEA-COMP:11605"/>
        <dbReference type="ChEBI" id="CHEBI:15378"/>
        <dbReference type="ChEBI" id="CHEBI:30013"/>
        <dbReference type="ChEBI" id="CHEBI:30616"/>
        <dbReference type="ChEBI" id="CHEBI:61977"/>
        <dbReference type="ChEBI" id="CHEBI:456216"/>
        <dbReference type="EC" id="2.7.11.1"/>
    </reaction>
</comment>
<keyword evidence="5" id="KW-0418">Kinase</keyword>
<dbReference type="InterPro" id="IPR017441">
    <property type="entry name" value="Protein_kinase_ATP_BS"/>
</dbReference>
<dbReference type="Gene3D" id="3.30.200.20">
    <property type="entry name" value="Phosphorylase Kinase, domain 1"/>
    <property type="match status" value="1"/>
</dbReference>
<keyword evidence="3" id="KW-0808">Transferase</keyword>
<evidence type="ECO:0000256" key="5">
    <source>
        <dbReference type="ARBA" id="ARBA00022777"/>
    </source>
</evidence>
<gene>
    <name evidence="13" type="ORF">Agub_g6649</name>
</gene>
<feature type="region of interest" description="Disordered" evidence="11">
    <location>
        <begin position="131"/>
        <end position="157"/>
    </location>
</feature>
<evidence type="ECO:0000256" key="10">
    <source>
        <dbReference type="RuleBase" id="RU000304"/>
    </source>
</evidence>
<reference evidence="13 14" key="1">
    <citation type="journal article" date="2021" name="Sci. Rep.">
        <title>Genome sequencing of the multicellular alga Astrephomene provides insights into convergent evolution of germ-soma differentiation.</title>
        <authorList>
            <person name="Yamashita S."/>
            <person name="Yamamoto K."/>
            <person name="Matsuzaki R."/>
            <person name="Suzuki S."/>
            <person name="Yamaguchi H."/>
            <person name="Hirooka S."/>
            <person name="Minakuchi Y."/>
            <person name="Miyagishima S."/>
            <person name="Kawachi M."/>
            <person name="Toyoda A."/>
            <person name="Nozaki H."/>
        </authorList>
    </citation>
    <scope>NUCLEOTIDE SEQUENCE [LARGE SCALE GENOMIC DNA]</scope>
    <source>
        <strain evidence="13 14">NIES-4017</strain>
    </source>
</reference>
<dbReference type="PANTHER" id="PTHR45998">
    <property type="entry name" value="SERINE/THREONINE-PROTEIN KINASE 16"/>
    <property type="match status" value="1"/>
</dbReference>
<dbReference type="EC" id="2.7.11.1" evidence="1"/>
<feature type="binding site" evidence="9">
    <location>
        <position position="85"/>
    </location>
    <ligand>
        <name>ATP</name>
        <dbReference type="ChEBI" id="CHEBI:30616"/>
    </ligand>
</feature>
<dbReference type="InterPro" id="IPR052239">
    <property type="entry name" value="Ser/Thr-specific_kinases"/>
</dbReference>
<sequence length="355" mass="37612">MNYSQLLSDCWAYGASYLPICGLPTWPSALLPGLLGGGEIINMGQRRFRVLRKLGEGGYAVVYLVSELPSQLHPHPDSQPRAIKKVLLQSGEHYEAVQREMLVHTAVQHHPHILPLLDYCCSEGGAAAGGGGGGGGGGGAAHAAHTPHAPPAVAVDSSCSRSETTVLMVRDGGGSNMHPSSATMPQLPGGSGVACFLSPAFPYGTLAGELGRLAGRGERLGSGEVLRVLLQLTKAVRHMHALGYVHRDIKPLNVLLSVIDNADAGSQAAMQRRGQQQQQQQQPQRQRQQQQKQRGGPVRPGAEEEEDLEAGVGLKQAAAEGAAAGCRYHCVLMDFGSARSRWAEVATRGQARQLQ</sequence>
<evidence type="ECO:0000256" key="3">
    <source>
        <dbReference type="ARBA" id="ARBA00022679"/>
    </source>
</evidence>
<dbReference type="InterPro" id="IPR008271">
    <property type="entry name" value="Ser/Thr_kinase_AS"/>
</dbReference>